<gene>
    <name evidence="22" type="ORF">QE152_g15194</name>
</gene>
<dbReference type="InterPro" id="IPR008271">
    <property type="entry name" value="Ser/Thr_kinase_AS"/>
</dbReference>
<evidence type="ECO:0000313" key="22">
    <source>
        <dbReference type="EMBL" id="KAK9730502.1"/>
    </source>
</evidence>
<evidence type="ECO:0000256" key="7">
    <source>
        <dbReference type="ARBA" id="ARBA00022553"/>
    </source>
</evidence>
<evidence type="ECO:0000256" key="13">
    <source>
        <dbReference type="ARBA" id="ARBA00022842"/>
    </source>
</evidence>
<comment type="similarity">
    <text evidence="3">Belongs to the protein kinase superfamily. STE Ser/Thr protein kinase family. MAP kinase kinase kinase subfamily.</text>
</comment>
<dbReference type="GO" id="GO:0004709">
    <property type="term" value="F:MAP kinase kinase kinase activity"/>
    <property type="evidence" value="ECO:0007669"/>
    <property type="project" value="UniProtKB-EC"/>
</dbReference>
<comment type="subcellular location">
    <subcellularLocation>
        <location evidence="2">Cytoplasm</location>
        <location evidence="2">Perinuclear region</location>
    </subcellularLocation>
</comment>
<keyword evidence="8" id="KW-0808">Transferase</keyword>
<dbReference type="GO" id="GO:0005524">
    <property type="term" value="F:ATP binding"/>
    <property type="evidence" value="ECO:0007669"/>
    <property type="project" value="UniProtKB-UniRule"/>
</dbReference>
<evidence type="ECO:0000256" key="19">
    <source>
        <dbReference type="PROSITE-ProRule" id="PRU10141"/>
    </source>
</evidence>
<dbReference type="InterPro" id="IPR045801">
    <property type="entry name" value="MEKK4_N"/>
</dbReference>
<keyword evidence="11" id="KW-0418">Kinase</keyword>
<dbReference type="InterPro" id="IPR000719">
    <property type="entry name" value="Prot_kinase_dom"/>
</dbReference>
<dbReference type="PANTHER" id="PTHR48016:SF32">
    <property type="entry name" value="MITOGEN-ACTIVATED PROTEIN KINASE KINASE KINASE 4"/>
    <property type="match status" value="1"/>
</dbReference>
<evidence type="ECO:0000256" key="17">
    <source>
        <dbReference type="ARBA" id="ARBA00069057"/>
    </source>
</evidence>
<dbReference type="SUPFAM" id="SSF56112">
    <property type="entry name" value="Protein kinase-like (PK-like)"/>
    <property type="match status" value="1"/>
</dbReference>
<dbReference type="Pfam" id="PF19431">
    <property type="entry name" value="MEKK4_N"/>
    <property type="match status" value="3"/>
</dbReference>
<dbReference type="Pfam" id="PF00069">
    <property type="entry name" value="Pkinase"/>
    <property type="match status" value="1"/>
</dbReference>
<evidence type="ECO:0000259" key="21">
    <source>
        <dbReference type="PROSITE" id="PS50011"/>
    </source>
</evidence>
<feature type="binding site" evidence="19">
    <location>
        <position position="1048"/>
    </location>
    <ligand>
        <name>ATP</name>
        <dbReference type="ChEBI" id="CHEBI:30616"/>
    </ligand>
</feature>
<comment type="caution">
    <text evidence="22">The sequence shown here is derived from an EMBL/GenBank/DDBJ whole genome shotgun (WGS) entry which is preliminary data.</text>
</comment>
<dbReference type="GO" id="GO:0046872">
    <property type="term" value="F:metal ion binding"/>
    <property type="evidence" value="ECO:0007669"/>
    <property type="project" value="UniProtKB-KW"/>
</dbReference>
<name>A0AAW1L984_POPJA</name>
<dbReference type="Gene3D" id="1.10.510.10">
    <property type="entry name" value="Transferase(Phosphotransferase) domain 1"/>
    <property type="match status" value="1"/>
</dbReference>
<feature type="region of interest" description="Disordered" evidence="20">
    <location>
        <begin position="903"/>
        <end position="947"/>
    </location>
</feature>
<keyword evidence="23" id="KW-1185">Reference proteome</keyword>
<dbReference type="InterPro" id="IPR050538">
    <property type="entry name" value="MAP_kinase_kinase_kinase"/>
</dbReference>
<dbReference type="InterPro" id="IPR017441">
    <property type="entry name" value="Protein_kinase_ATP_BS"/>
</dbReference>
<evidence type="ECO:0000256" key="6">
    <source>
        <dbReference type="ARBA" id="ARBA00022527"/>
    </source>
</evidence>
<evidence type="ECO:0000256" key="1">
    <source>
        <dbReference type="ARBA" id="ARBA00001946"/>
    </source>
</evidence>
<evidence type="ECO:0000256" key="8">
    <source>
        <dbReference type="ARBA" id="ARBA00022679"/>
    </source>
</evidence>
<keyword evidence="10 19" id="KW-0547">Nucleotide-binding</keyword>
<evidence type="ECO:0000256" key="18">
    <source>
        <dbReference type="ARBA" id="ARBA00083883"/>
    </source>
</evidence>
<evidence type="ECO:0000256" key="14">
    <source>
        <dbReference type="ARBA" id="ARBA00047559"/>
    </source>
</evidence>
<keyword evidence="5" id="KW-0963">Cytoplasm</keyword>
<evidence type="ECO:0000256" key="16">
    <source>
        <dbReference type="ARBA" id="ARBA00060115"/>
    </source>
</evidence>
<keyword evidence="13" id="KW-0460">Magnesium</keyword>
<dbReference type="PANTHER" id="PTHR48016">
    <property type="entry name" value="MAP KINASE KINASE KINASE SSK2-RELATED-RELATED"/>
    <property type="match status" value="1"/>
</dbReference>
<dbReference type="PROSITE" id="PS00107">
    <property type="entry name" value="PROTEIN_KINASE_ATP"/>
    <property type="match status" value="1"/>
</dbReference>
<comment type="cofactor">
    <cofactor evidence="1">
        <name>Mg(2+)</name>
        <dbReference type="ChEBI" id="CHEBI:18420"/>
    </cofactor>
</comment>
<evidence type="ECO:0000256" key="10">
    <source>
        <dbReference type="ARBA" id="ARBA00022741"/>
    </source>
</evidence>
<evidence type="ECO:0000256" key="2">
    <source>
        <dbReference type="ARBA" id="ARBA00004556"/>
    </source>
</evidence>
<comment type="catalytic activity">
    <reaction evidence="15">
        <text>L-seryl-[protein] + ATP = O-phospho-L-seryl-[protein] + ADP + H(+)</text>
        <dbReference type="Rhea" id="RHEA:17989"/>
        <dbReference type="Rhea" id="RHEA-COMP:9863"/>
        <dbReference type="Rhea" id="RHEA-COMP:11604"/>
        <dbReference type="ChEBI" id="CHEBI:15378"/>
        <dbReference type="ChEBI" id="CHEBI:29999"/>
        <dbReference type="ChEBI" id="CHEBI:30616"/>
        <dbReference type="ChEBI" id="CHEBI:83421"/>
        <dbReference type="ChEBI" id="CHEBI:456216"/>
        <dbReference type="EC" id="2.7.11.25"/>
    </reaction>
</comment>
<feature type="region of interest" description="Disordered" evidence="20">
    <location>
        <begin position="1"/>
        <end position="73"/>
    </location>
</feature>
<evidence type="ECO:0000256" key="11">
    <source>
        <dbReference type="ARBA" id="ARBA00022777"/>
    </source>
</evidence>
<reference evidence="22 23" key="1">
    <citation type="journal article" date="2024" name="BMC Genomics">
        <title>De novo assembly and annotation of Popillia japonica's genome with initial clues to its potential as an invasive pest.</title>
        <authorList>
            <person name="Cucini C."/>
            <person name="Boschi S."/>
            <person name="Funari R."/>
            <person name="Cardaioli E."/>
            <person name="Iannotti N."/>
            <person name="Marturano G."/>
            <person name="Paoli F."/>
            <person name="Bruttini M."/>
            <person name="Carapelli A."/>
            <person name="Frati F."/>
            <person name="Nardi F."/>
        </authorList>
    </citation>
    <scope>NUCLEOTIDE SEQUENCE [LARGE SCALE GENOMIC DNA]</scope>
    <source>
        <strain evidence="22">DMR45628</strain>
    </source>
</reference>
<organism evidence="22 23">
    <name type="scientific">Popillia japonica</name>
    <name type="common">Japanese beetle</name>
    <dbReference type="NCBI Taxonomy" id="7064"/>
    <lineage>
        <taxon>Eukaryota</taxon>
        <taxon>Metazoa</taxon>
        <taxon>Ecdysozoa</taxon>
        <taxon>Arthropoda</taxon>
        <taxon>Hexapoda</taxon>
        <taxon>Insecta</taxon>
        <taxon>Pterygota</taxon>
        <taxon>Neoptera</taxon>
        <taxon>Endopterygota</taxon>
        <taxon>Coleoptera</taxon>
        <taxon>Polyphaga</taxon>
        <taxon>Scarabaeiformia</taxon>
        <taxon>Scarabaeidae</taxon>
        <taxon>Rutelinae</taxon>
        <taxon>Popillia</taxon>
    </lineage>
</organism>
<evidence type="ECO:0000256" key="12">
    <source>
        <dbReference type="ARBA" id="ARBA00022840"/>
    </source>
</evidence>
<dbReference type="PROSITE" id="PS00108">
    <property type="entry name" value="PROTEIN_KINASE_ST"/>
    <property type="match status" value="1"/>
</dbReference>
<evidence type="ECO:0000256" key="3">
    <source>
        <dbReference type="ARBA" id="ARBA00006529"/>
    </source>
</evidence>
<dbReference type="EMBL" id="JASPKY010000146">
    <property type="protein sequence ID" value="KAK9730502.1"/>
    <property type="molecule type" value="Genomic_DNA"/>
</dbReference>
<protein>
    <recommendedName>
        <fullName evidence="17">Mitogen-activated protein kinase kinase kinase 4</fullName>
        <ecNumber evidence="4">2.7.11.25</ecNumber>
    </recommendedName>
    <alternativeName>
        <fullName evidence="18">MAPK/ERK kinase kinase 4</fullName>
    </alternativeName>
</protein>
<feature type="compositionally biased region" description="Basic and acidic residues" evidence="20">
    <location>
        <begin position="94"/>
        <end position="111"/>
    </location>
</feature>
<feature type="compositionally biased region" description="Polar residues" evidence="20">
    <location>
        <begin position="918"/>
        <end position="947"/>
    </location>
</feature>
<dbReference type="GO" id="GO:0048471">
    <property type="term" value="C:perinuclear region of cytoplasm"/>
    <property type="evidence" value="ECO:0007669"/>
    <property type="project" value="UniProtKB-SubCell"/>
</dbReference>
<dbReference type="Proteomes" id="UP001458880">
    <property type="component" value="Unassembled WGS sequence"/>
</dbReference>
<dbReference type="PROSITE" id="PS50011">
    <property type="entry name" value="PROTEIN_KINASE_DOM"/>
    <property type="match status" value="1"/>
</dbReference>
<comment type="catalytic activity">
    <reaction evidence="14">
        <text>L-threonyl-[protein] + ATP = O-phospho-L-threonyl-[protein] + ADP + H(+)</text>
        <dbReference type="Rhea" id="RHEA:46608"/>
        <dbReference type="Rhea" id="RHEA-COMP:11060"/>
        <dbReference type="Rhea" id="RHEA-COMP:11605"/>
        <dbReference type="ChEBI" id="CHEBI:15378"/>
        <dbReference type="ChEBI" id="CHEBI:30013"/>
        <dbReference type="ChEBI" id="CHEBI:30616"/>
        <dbReference type="ChEBI" id="CHEBI:61977"/>
        <dbReference type="ChEBI" id="CHEBI:456216"/>
        <dbReference type="EC" id="2.7.11.25"/>
    </reaction>
</comment>
<feature type="compositionally biased region" description="Basic residues" evidence="20">
    <location>
        <begin position="34"/>
        <end position="45"/>
    </location>
</feature>
<evidence type="ECO:0000256" key="5">
    <source>
        <dbReference type="ARBA" id="ARBA00022490"/>
    </source>
</evidence>
<dbReference type="FunFam" id="1.10.510.10:FF:000122">
    <property type="entry name" value="Mitogen-activated protein kinase kinase kinase 4"/>
    <property type="match status" value="1"/>
</dbReference>
<sequence length="1287" mass="147594">MSRNGGYDIDYDDNFSSNDLEEYDSFGKTPPRTRILRKNKERKHRESIGHTNHHQGSVKPTPRMVRPKKPMPRRNTVSVFDEIIANAENEDSIDQGKRMDKRSMKLQRGSERDLKLDIARAQTFTPNDIRELEQHPPKTPQPSMQVESSKHFKSLCSKRVLCSRRQVRSVSGNFNFNSTDLQHIGECPPSRVDFHKTLSMLIRMGANDNNKQVDRTCRRNLTREEHMWQNEVKDLIWLELQAWHANRTLTDEDNYLCLARDSVGSLLNEIMMYRFRRHRKRVSAHSIDSGVGPEDCTGCLLLTCFTCRDAQTDGMRDVEELLCRLEQAESLFPSSKAFAECYPLYDSDEFVGRVKAMCLWYNMTKHITLKLSLMDKFFRYFEAKFHSMVSSEGYNTGETSSSPSDSNSSSSSVNDFALPDYIPPLDVIGCLPLTCSSEKNSPYRKYIETILKTRGLTKSMTFLDKLHNHLLSKAMLTLEKPTDLSIFQKKPEDDQDEFRRYGVWSPEAQSLGLPSYKSAFLYLSTVPLKMLHEFLLMRLEQKPKNPSPLSVRQLMRELKEGLKICTKHRERIIMNFHVALLDSCEAKDLYIEALDVFDKCLLTVFEDYLEYLKLWATLPHDNFQKNLLEEEWKFIYEILPSIIGGRRAAIKHITYIISQILTDICHRVTEHIDEVAQEVKAEGKTIPKSLLFSVCRDLQNLFNEERDMISKTMIFSKMVLKAMKSYVNPELTHDFKDNYLQLRCMIPTAIEKVQNICDGMLSTDNLDDFEKNALTSRCREILLQGFRFGFEFHKEMSEFIPQEGRKKLTLSMVQFAHLWMKFTQERCERGRGKRPRWANQGLEFLLTVCEPQNTMYLSENEFEELKKSMDLCISHVIGSNGPLTPESALLTASPKLTVELVRPFSRARGASPSPKPTYRSQRSNSRKPSLDQSITSTPGSENGESSPQFLKKCESLQDGLLKAKSQSSRRSERILQAVGQLDTELDTKLRDAELIGHVVNCKDVVFKAHIRRRHVTFSWQRGIKIGQGRFGKVYTAVNNNTGEMMAVKEIAIQPNDAHTIRKVSEELKILEGVNHLNIVKYYGIEVQKEEMLIFMEFCPEGTLESLVASAENGLPEILIRRYTYQLVCGVAALHKNGVVHRDIKTANIFLSDEGNCLKIGDFGCAVKIKSHVTMPGELQGFVGTQAYMAPEMFMKTQSDGHGRAADIWSVGCVVVEMASGKRPWAEYDSNYQIMFKVGMGERPEAPDTLIDEGHDFLDRCLQHNAKDRATAIELLHHPFVQIGYDIN</sequence>
<feature type="compositionally biased region" description="Acidic residues" evidence="20">
    <location>
        <begin position="9"/>
        <end position="24"/>
    </location>
</feature>
<keyword evidence="7" id="KW-0597">Phosphoprotein</keyword>
<accession>A0AAW1L984</accession>
<keyword evidence="9" id="KW-0479">Metal-binding</keyword>
<proteinExistence type="inferred from homology"/>
<feature type="domain" description="Protein kinase" evidence="21">
    <location>
        <begin position="1019"/>
        <end position="1280"/>
    </location>
</feature>
<feature type="region of interest" description="Disordered" evidence="20">
    <location>
        <begin position="91"/>
        <end position="111"/>
    </location>
</feature>
<evidence type="ECO:0000256" key="20">
    <source>
        <dbReference type="SAM" id="MobiDB-lite"/>
    </source>
</evidence>
<dbReference type="SMART" id="SM00220">
    <property type="entry name" value="S_TKc"/>
    <property type="match status" value="1"/>
</dbReference>
<dbReference type="CDD" id="cd06626">
    <property type="entry name" value="STKc_MEKK4"/>
    <property type="match status" value="1"/>
</dbReference>
<dbReference type="InterPro" id="IPR011009">
    <property type="entry name" value="Kinase-like_dom_sf"/>
</dbReference>
<evidence type="ECO:0000313" key="23">
    <source>
        <dbReference type="Proteomes" id="UP001458880"/>
    </source>
</evidence>
<comment type="function">
    <text evidence="16">Component of a protein kinase signal transduction cascade. Activates the CSBP2, P38 and JNK MAPK pathways, but not the ERK pathway. Specifically phosphorylates and activates MAP2K4 and MAP2K6.</text>
</comment>
<keyword evidence="12 19" id="KW-0067">ATP-binding</keyword>
<dbReference type="EC" id="2.7.11.25" evidence="4"/>
<evidence type="ECO:0000256" key="9">
    <source>
        <dbReference type="ARBA" id="ARBA00022723"/>
    </source>
</evidence>
<evidence type="ECO:0000256" key="15">
    <source>
        <dbReference type="ARBA" id="ARBA00048329"/>
    </source>
</evidence>
<keyword evidence="6" id="KW-0723">Serine/threonine-protein kinase</keyword>
<evidence type="ECO:0000256" key="4">
    <source>
        <dbReference type="ARBA" id="ARBA00012406"/>
    </source>
</evidence>